<dbReference type="Proteomes" id="UP001499924">
    <property type="component" value="Unassembled WGS sequence"/>
</dbReference>
<feature type="transmembrane region" description="Helical" evidence="1">
    <location>
        <begin position="176"/>
        <end position="194"/>
    </location>
</feature>
<evidence type="ECO:0000313" key="3">
    <source>
        <dbReference type="Proteomes" id="UP001499924"/>
    </source>
</evidence>
<keyword evidence="1" id="KW-0812">Transmembrane</keyword>
<feature type="transmembrane region" description="Helical" evidence="1">
    <location>
        <begin position="134"/>
        <end position="155"/>
    </location>
</feature>
<keyword evidence="3" id="KW-1185">Reference proteome</keyword>
<gene>
    <name evidence="2" type="ORF">GCM10010531_29600</name>
</gene>
<keyword evidence="1" id="KW-0472">Membrane</keyword>
<sequence>MTEKAGDTGDRATLDVATVVQQLFALLANVAVLTGLLVYFGWRRTETQAVRMGFDESILDLGTQDYLLRSVGPVLQLLLIIGVGGLVAIPLDALIRRRLGARGGPRVRAAVVAVGLGWLVLPALVVLLGLWFPAFAYVAFPLSIGLGALLVPYAFDLRARQGSRNLSRRARSTERLFAVVIVVLALFWATSNYAEVLGNRIADRIAATTETMTPVAVFSPDPLNLDGPGVEETELPSGPYRFEYTGLRLLEHTDQGYVLLSSGWTYDDGVVFVLPPGPPLRFEFGRGTEP</sequence>
<comment type="caution">
    <text evidence="2">The sequence shown here is derived from an EMBL/GenBank/DDBJ whole genome shotgun (WGS) entry which is preliminary data.</text>
</comment>
<name>A0ABP6PCN2_9ACTN</name>
<feature type="transmembrane region" description="Helical" evidence="1">
    <location>
        <begin position="107"/>
        <end position="128"/>
    </location>
</feature>
<organism evidence="2 3">
    <name type="scientific">Blastococcus jejuensis</name>
    <dbReference type="NCBI Taxonomy" id="351224"/>
    <lineage>
        <taxon>Bacteria</taxon>
        <taxon>Bacillati</taxon>
        <taxon>Actinomycetota</taxon>
        <taxon>Actinomycetes</taxon>
        <taxon>Geodermatophilales</taxon>
        <taxon>Geodermatophilaceae</taxon>
        <taxon>Blastococcus</taxon>
    </lineage>
</organism>
<dbReference type="EMBL" id="BAAAVV010000006">
    <property type="protein sequence ID" value="GAA3174088.1"/>
    <property type="molecule type" value="Genomic_DNA"/>
</dbReference>
<dbReference type="RefSeq" id="WP_344689711.1">
    <property type="nucleotide sequence ID" value="NZ_BAAAVV010000006.1"/>
</dbReference>
<accession>A0ABP6PCN2</accession>
<protein>
    <submittedName>
        <fullName evidence="2">Uncharacterized protein</fullName>
    </submittedName>
</protein>
<evidence type="ECO:0000256" key="1">
    <source>
        <dbReference type="SAM" id="Phobius"/>
    </source>
</evidence>
<feature type="transmembrane region" description="Helical" evidence="1">
    <location>
        <begin position="23"/>
        <end position="42"/>
    </location>
</feature>
<evidence type="ECO:0000313" key="2">
    <source>
        <dbReference type="EMBL" id="GAA3174088.1"/>
    </source>
</evidence>
<proteinExistence type="predicted"/>
<feature type="transmembrane region" description="Helical" evidence="1">
    <location>
        <begin position="74"/>
        <end position="95"/>
    </location>
</feature>
<reference evidence="3" key="1">
    <citation type="journal article" date="2019" name="Int. J. Syst. Evol. Microbiol.">
        <title>The Global Catalogue of Microorganisms (GCM) 10K type strain sequencing project: providing services to taxonomists for standard genome sequencing and annotation.</title>
        <authorList>
            <consortium name="The Broad Institute Genomics Platform"/>
            <consortium name="The Broad Institute Genome Sequencing Center for Infectious Disease"/>
            <person name="Wu L."/>
            <person name="Ma J."/>
        </authorList>
    </citation>
    <scope>NUCLEOTIDE SEQUENCE [LARGE SCALE GENOMIC DNA]</scope>
    <source>
        <strain evidence="3">JCM 15614</strain>
    </source>
</reference>
<keyword evidence="1" id="KW-1133">Transmembrane helix</keyword>